<reference evidence="3" key="1">
    <citation type="submission" date="2016-11" db="EMBL/GenBank/DDBJ databases">
        <title>Trade-off between light-utilization and light-protection in marine flavobacteria.</title>
        <authorList>
            <person name="Kumagai Y."/>
            <person name="Yoshizawa S."/>
            <person name="Kogure K."/>
        </authorList>
    </citation>
    <scope>NUCLEOTIDE SEQUENCE [LARGE SCALE GENOMIC DNA]</scope>
    <source>
        <strain evidence="3">SG-18</strain>
    </source>
</reference>
<accession>A0A2S7TAY6</accession>
<feature type="signal peptide" evidence="1">
    <location>
        <begin position="1"/>
        <end position="22"/>
    </location>
</feature>
<comment type="caution">
    <text evidence="2">The sequence shown here is derived from an EMBL/GenBank/DDBJ whole genome shotgun (WGS) entry which is preliminary data.</text>
</comment>
<evidence type="ECO:0000313" key="3">
    <source>
        <dbReference type="Proteomes" id="UP000239366"/>
    </source>
</evidence>
<dbReference type="Pfam" id="PF07661">
    <property type="entry name" value="MORN_2"/>
    <property type="match status" value="2"/>
</dbReference>
<dbReference type="Proteomes" id="UP000239366">
    <property type="component" value="Unassembled WGS sequence"/>
</dbReference>
<dbReference type="EMBL" id="MQVX01000001">
    <property type="protein sequence ID" value="PQJ16667.1"/>
    <property type="molecule type" value="Genomic_DNA"/>
</dbReference>
<dbReference type="Gene3D" id="2.20.110.10">
    <property type="entry name" value="Histone H3 K4-specific methyltransferase SET7/9 N-terminal domain"/>
    <property type="match status" value="1"/>
</dbReference>
<sequence>MPKMRIAIIIALLIFQCQLAIGQEDAIYISDNKLYGELKDGLPKNDTIVELKKDGIVSGKGALAVSKYGVSDLKVGYWKEYSENGTLKMEGNYKLGSYISCCTGGACRQFHYYRTGLWKIYDDNGKLKYELTFEPIELHIDTTCEGGDKLLFGIIKEIPLKYWGDLTSDKVFELQRIRTEDDFAIGIWTPLNGRIFIESKRKKAQ</sequence>
<feature type="chain" id="PRO_5015764805" evidence="1">
    <location>
        <begin position="23"/>
        <end position="205"/>
    </location>
</feature>
<keyword evidence="3" id="KW-1185">Reference proteome</keyword>
<dbReference type="AlphaFoldDB" id="A0A2S7TAY6"/>
<protein>
    <submittedName>
        <fullName evidence="2">Uncharacterized protein</fullName>
    </submittedName>
</protein>
<evidence type="ECO:0000256" key="1">
    <source>
        <dbReference type="SAM" id="SignalP"/>
    </source>
</evidence>
<proteinExistence type="predicted"/>
<dbReference type="InterPro" id="IPR011652">
    <property type="entry name" value="MORN_2"/>
</dbReference>
<gene>
    <name evidence="2" type="ORF">BST99_13905</name>
</gene>
<organism evidence="2 3">
    <name type="scientific">Aureicoccus marinus</name>
    <dbReference type="NCBI Taxonomy" id="754435"/>
    <lineage>
        <taxon>Bacteria</taxon>
        <taxon>Pseudomonadati</taxon>
        <taxon>Bacteroidota</taxon>
        <taxon>Flavobacteriia</taxon>
        <taxon>Flavobacteriales</taxon>
        <taxon>Flavobacteriaceae</taxon>
        <taxon>Aureicoccus</taxon>
    </lineage>
</organism>
<evidence type="ECO:0000313" key="2">
    <source>
        <dbReference type="EMBL" id="PQJ16667.1"/>
    </source>
</evidence>
<dbReference type="OrthoDB" id="7342920at2"/>
<keyword evidence="1" id="KW-0732">Signal</keyword>
<name>A0A2S7TAY6_9FLAO</name>
<dbReference type="SUPFAM" id="SSF82185">
    <property type="entry name" value="Histone H3 K4-specific methyltransferase SET7/9 N-terminal domain"/>
    <property type="match status" value="1"/>
</dbReference>